<reference evidence="2" key="1">
    <citation type="journal article" date="2019" name="Int. J. Syst. Evol. Microbiol.">
        <title>The Global Catalogue of Microorganisms (GCM) 10K type strain sequencing project: providing services to taxonomists for standard genome sequencing and annotation.</title>
        <authorList>
            <consortium name="The Broad Institute Genomics Platform"/>
            <consortium name="The Broad Institute Genome Sequencing Center for Infectious Disease"/>
            <person name="Wu L."/>
            <person name="Ma J."/>
        </authorList>
    </citation>
    <scope>NUCLEOTIDE SEQUENCE [LARGE SCALE GENOMIC DNA]</scope>
    <source>
        <strain evidence="2">CCM 8691</strain>
    </source>
</reference>
<name>A0ABV8P9K7_9SPHI</name>
<protein>
    <submittedName>
        <fullName evidence="1">Uncharacterized protein</fullName>
    </submittedName>
</protein>
<gene>
    <name evidence="1" type="ORF">ACFOWA_06770</name>
</gene>
<comment type="caution">
    <text evidence="1">The sequence shown here is derived from an EMBL/GenBank/DDBJ whole genome shotgun (WGS) entry which is preliminary data.</text>
</comment>
<accession>A0ABV8P9K7</accession>
<organism evidence="1 2">
    <name type="scientific">Pedobacter lithocola</name>
    <dbReference type="NCBI Taxonomy" id="1908239"/>
    <lineage>
        <taxon>Bacteria</taxon>
        <taxon>Pseudomonadati</taxon>
        <taxon>Bacteroidota</taxon>
        <taxon>Sphingobacteriia</taxon>
        <taxon>Sphingobacteriales</taxon>
        <taxon>Sphingobacteriaceae</taxon>
        <taxon>Pedobacter</taxon>
    </lineage>
</organism>
<dbReference type="Proteomes" id="UP001595789">
    <property type="component" value="Unassembled WGS sequence"/>
</dbReference>
<dbReference type="RefSeq" id="WP_378983150.1">
    <property type="nucleotide sequence ID" value="NZ_JBHSBW010000007.1"/>
</dbReference>
<keyword evidence="2" id="KW-1185">Reference proteome</keyword>
<evidence type="ECO:0000313" key="1">
    <source>
        <dbReference type="EMBL" id="MFC4210875.1"/>
    </source>
</evidence>
<proteinExistence type="predicted"/>
<dbReference type="EMBL" id="JBHSBW010000007">
    <property type="protein sequence ID" value="MFC4210875.1"/>
    <property type="molecule type" value="Genomic_DNA"/>
</dbReference>
<evidence type="ECO:0000313" key="2">
    <source>
        <dbReference type="Proteomes" id="UP001595789"/>
    </source>
</evidence>
<sequence length="67" mass="7779">MEIIFTETQYKQVVNRIAALSALQNYNNSESEELKHLSKLAMAYEYQKYDFSLKINGSFQNPSAQQL</sequence>